<name>A0ABR9B5T6_9BACL</name>
<proteinExistence type="predicted"/>
<dbReference type="PRINTS" id="PR00605">
    <property type="entry name" value="CYTCHROMECIC"/>
</dbReference>
<evidence type="ECO:0000259" key="9">
    <source>
        <dbReference type="PROSITE" id="PS51007"/>
    </source>
</evidence>
<protein>
    <submittedName>
        <fullName evidence="10">Cytochrome c</fullName>
    </submittedName>
</protein>
<dbReference type="EMBL" id="JACYTN010000024">
    <property type="protein sequence ID" value="MBD8500541.1"/>
    <property type="molecule type" value="Genomic_DNA"/>
</dbReference>
<evidence type="ECO:0000256" key="5">
    <source>
        <dbReference type="ARBA" id="ARBA00023004"/>
    </source>
</evidence>
<keyword evidence="2 6" id="KW-0349">Heme</keyword>
<feature type="domain" description="Cytochrome c" evidence="9">
    <location>
        <begin position="54"/>
        <end position="131"/>
    </location>
</feature>
<gene>
    <name evidence="10" type="ORF">IFO66_19835</name>
</gene>
<evidence type="ECO:0000256" key="4">
    <source>
        <dbReference type="ARBA" id="ARBA00022982"/>
    </source>
</evidence>
<evidence type="ECO:0000256" key="2">
    <source>
        <dbReference type="ARBA" id="ARBA00022617"/>
    </source>
</evidence>
<reference evidence="10 11" key="1">
    <citation type="submission" date="2020-09" db="EMBL/GenBank/DDBJ databases">
        <title>Paenibacillus sp. CAU 1523 isolated from sand of Haeundae Beach.</title>
        <authorList>
            <person name="Kim W."/>
        </authorList>
    </citation>
    <scope>NUCLEOTIDE SEQUENCE [LARGE SCALE GENOMIC DNA]</scope>
    <source>
        <strain evidence="10 11">CAU 1523</strain>
    </source>
</reference>
<evidence type="ECO:0000313" key="11">
    <source>
        <dbReference type="Proteomes" id="UP000634529"/>
    </source>
</evidence>
<feature type="region of interest" description="Disordered" evidence="7">
    <location>
        <begin position="1"/>
        <end position="20"/>
    </location>
</feature>
<evidence type="ECO:0000256" key="8">
    <source>
        <dbReference type="SAM" id="SignalP"/>
    </source>
</evidence>
<feature type="chain" id="PRO_5045165130" evidence="8">
    <location>
        <begin position="42"/>
        <end position="135"/>
    </location>
</feature>
<feature type="compositionally biased region" description="Basic and acidic residues" evidence="7">
    <location>
        <begin position="1"/>
        <end position="10"/>
    </location>
</feature>
<dbReference type="InterPro" id="IPR051811">
    <property type="entry name" value="Cytochrome_c550/c551-like"/>
</dbReference>
<dbReference type="PANTHER" id="PTHR37823:SF4">
    <property type="entry name" value="MENAQUINOL-CYTOCHROME C REDUCTASE CYTOCHROME B_C SUBUNIT"/>
    <property type="match status" value="1"/>
</dbReference>
<dbReference type="InterPro" id="IPR036909">
    <property type="entry name" value="Cyt_c-like_dom_sf"/>
</dbReference>
<dbReference type="PANTHER" id="PTHR37823">
    <property type="entry name" value="CYTOCHROME C-553-LIKE"/>
    <property type="match status" value="1"/>
</dbReference>
<keyword evidence="3 6" id="KW-0479">Metal-binding</keyword>
<dbReference type="Proteomes" id="UP000634529">
    <property type="component" value="Unassembled WGS sequence"/>
</dbReference>
<dbReference type="SUPFAM" id="SSF46626">
    <property type="entry name" value="Cytochrome c"/>
    <property type="match status" value="1"/>
</dbReference>
<keyword evidence="1" id="KW-0813">Transport</keyword>
<dbReference type="Gene3D" id="1.10.760.10">
    <property type="entry name" value="Cytochrome c-like domain"/>
    <property type="match status" value="1"/>
</dbReference>
<keyword evidence="5 6" id="KW-0408">Iron</keyword>
<evidence type="ECO:0000256" key="6">
    <source>
        <dbReference type="PROSITE-ProRule" id="PRU00433"/>
    </source>
</evidence>
<feature type="signal peptide" evidence="8">
    <location>
        <begin position="1"/>
        <end position="41"/>
    </location>
</feature>
<comment type="caution">
    <text evidence="10">The sequence shown here is derived from an EMBL/GenBank/DDBJ whole genome shotgun (WGS) entry which is preliminary data.</text>
</comment>
<evidence type="ECO:0000256" key="3">
    <source>
        <dbReference type="ARBA" id="ARBA00022723"/>
    </source>
</evidence>
<organism evidence="10 11">
    <name type="scientific">Paenibacillus arenosi</name>
    <dbReference type="NCBI Taxonomy" id="2774142"/>
    <lineage>
        <taxon>Bacteria</taxon>
        <taxon>Bacillati</taxon>
        <taxon>Bacillota</taxon>
        <taxon>Bacilli</taxon>
        <taxon>Bacillales</taxon>
        <taxon>Paenibacillaceae</taxon>
        <taxon>Paenibacillus</taxon>
    </lineage>
</organism>
<dbReference type="PROSITE" id="PS51007">
    <property type="entry name" value="CYTC"/>
    <property type="match status" value="1"/>
</dbReference>
<evidence type="ECO:0000256" key="1">
    <source>
        <dbReference type="ARBA" id="ARBA00022448"/>
    </source>
</evidence>
<dbReference type="Pfam" id="PF13442">
    <property type="entry name" value="Cytochrome_CBB3"/>
    <property type="match status" value="1"/>
</dbReference>
<keyword evidence="4" id="KW-0249">Electron transport</keyword>
<evidence type="ECO:0000256" key="7">
    <source>
        <dbReference type="SAM" id="MobiDB-lite"/>
    </source>
</evidence>
<keyword evidence="8" id="KW-0732">Signal</keyword>
<sequence length="135" mass="14786">MRIHNNKETSHLQQPNHRRHLRKKPLLLSSFLLLITISLTACGGGTQQQSAQLEGPADAVEVYKNSCLACHAADLSGKMGPETNLTTIGDRLTKEQIVTIIKEGKGRMPTQSGRVSDEDAEKVAAWLATKKEQAK</sequence>
<evidence type="ECO:0000313" key="10">
    <source>
        <dbReference type="EMBL" id="MBD8500541.1"/>
    </source>
</evidence>
<dbReference type="InterPro" id="IPR008168">
    <property type="entry name" value="Cyt_C_IC"/>
</dbReference>
<keyword evidence="11" id="KW-1185">Reference proteome</keyword>
<dbReference type="InterPro" id="IPR009056">
    <property type="entry name" value="Cyt_c-like_dom"/>
</dbReference>
<accession>A0ABR9B5T6</accession>